<keyword evidence="3" id="KW-0507">mRNA processing</keyword>
<dbReference type="GO" id="GO:0071011">
    <property type="term" value="C:precatalytic spliceosome"/>
    <property type="evidence" value="ECO:0007669"/>
    <property type="project" value="TreeGrafter"/>
</dbReference>
<feature type="region of interest" description="Disordered" evidence="9">
    <location>
        <begin position="650"/>
        <end position="674"/>
    </location>
</feature>
<keyword evidence="7" id="KW-0539">Nucleus</keyword>
<comment type="function">
    <text evidence="8">Involved in pre-mRNA splicing and cell cycle progression. Required for the spliceosome assembly and initiation of the DNA replication.</text>
</comment>
<dbReference type="InterPro" id="IPR045075">
    <property type="entry name" value="Syf1-like"/>
</dbReference>
<dbReference type="OrthoDB" id="541719at2759"/>
<keyword evidence="6" id="KW-0508">mRNA splicing</keyword>
<evidence type="ECO:0000256" key="9">
    <source>
        <dbReference type="SAM" id="MobiDB-lite"/>
    </source>
</evidence>
<dbReference type="OMA" id="HIKVWIS"/>
<dbReference type="Pfam" id="PF23233">
    <property type="entry name" value="HAT_Syf1_CNRKL1_N"/>
    <property type="match status" value="1"/>
</dbReference>
<gene>
    <name evidence="12" type="ORF">GSBLH_T00001318001</name>
</gene>
<evidence type="ECO:0000256" key="7">
    <source>
        <dbReference type="ARBA" id="ARBA00023242"/>
    </source>
</evidence>
<dbReference type="Gene3D" id="1.25.40.10">
    <property type="entry name" value="Tetratricopeptide repeat domain"/>
    <property type="match status" value="4"/>
</dbReference>
<sequence>MSGRGDNTVRNRDPAPIQITAEQLLRDTKERQSSEVKTPIQKIQNSEELAEWRFLQRRHFEEGIKNQRQHMGNYIKYAKWEEKQDEIERARNIYERALDVDPTAYSVWIKYAEFEVRNRNINHARNVYDRAVTILPRVDQLWYKFAYLQESIGDIISTRTVFERWMQSFPNEQAWLTYIKFEQRCGKLDNVRKLYERMIDQLPEQSSYIKFAKWEERNGNKQACRAVFERATTELHQENVDEDLYLEFAKFEIRCKEIDRARAILKWALENLQGPKDTLTAEYTLFEKQYGTMDNIETILLAKRRDQYEAIVKETPFDYDAWFDYLKMLEQQNRPSEVVEAYERAVSNVPPSKEKRFWRRYIYLWIYYALYVELELEDADRAREVYKKCIQTIPHKSFTFGKIWILYAKLEIRQNNLAKARKILGEAIGRCPKPNLFKFYIALECRLMNMDRCRAIYNKFIEFDPSRCATWIQFAEFEQNLSETERAAAIYELGISQESLDTPELLWKKYIDLENTLEHREKVEELFERLLQLASHSKVFIAYAQFESKWDAEKARAILERGIEEFKLSGENAMRHQLLVCLKSLEESLEDNDERIQKVQKRQARIVHKQRENPETGIKEDYIDYEFPDDAMESMQMQFLKAAEKWKMAAQKKQAEEKQEESEAKRSKVEGEEK</sequence>
<organism evidence="12">
    <name type="scientific">Blastocystis hominis</name>
    <dbReference type="NCBI Taxonomy" id="12968"/>
    <lineage>
        <taxon>Eukaryota</taxon>
        <taxon>Sar</taxon>
        <taxon>Stramenopiles</taxon>
        <taxon>Bigyra</taxon>
        <taxon>Opalozoa</taxon>
        <taxon>Opalinata</taxon>
        <taxon>Blastocystidae</taxon>
        <taxon>Blastocystis</taxon>
    </lineage>
</organism>
<feature type="domain" description="Pre-mRNA-splicing factor Syf1/CRNKL1-like C-terminal HAT-repeats" evidence="10">
    <location>
        <begin position="223"/>
        <end position="304"/>
    </location>
</feature>
<dbReference type="PANTHER" id="PTHR11246:SF3">
    <property type="entry name" value="CROOKED NECK-LIKE PROTEIN 1"/>
    <property type="match status" value="1"/>
</dbReference>
<evidence type="ECO:0000256" key="4">
    <source>
        <dbReference type="ARBA" id="ARBA00022728"/>
    </source>
</evidence>
<evidence type="ECO:0000256" key="6">
    <source>
        <dbReference type="ARBA" id="ARBA00023187"/>
    </source>
</evidence>
<comment type="subcellular location">
    <subcellularLocation>
        <location evidence="1">Nucleus</location>
    </subcellularLocation>
</comment>
<evidence type="ECO:0000256" key="3">
    <source>
        <dbReference type="ARBA" id="ARBA00022664"/>
    </source>
</evidence>
<comment type="similarity">
    <text evidence="2">Belongs to the crooked-neck family.</text>
</comment>
<dbReference type="InterPro" id="IPR003107">
    <property type="entry name" value="HAT"/>
</dbReference>
<dbReference type="GO" id="GO:0000245">
    <property type="term" value="P:spliceosomal complex assembly"/>
    <property type="evidence" value="ECO:0007669"/>
    <property type="project" value="TreeGrafter"/>
</dbReference>
<dbReference type="FunCoup" id="D8LZ71">
    <property type="interactions" value="337"/>
</dbReference>
<dbReference type="InterPro" id="IPR011990">
    <property type="entry name" value="TPR-like_helical_dom_sf"/>
</dbReference>
<dbReference type="SMART" id="SM00386">
    <property type="entry name" value="HAT"/>
    <property type="match status" value="14"/>
</dbReference>
<evidence type="ECO:0000313" key="13">
    <source>
        <dbReference type="Proteomes" id="UP000008312"/>
    </source>
</evidence>
<dbReference type="InterPro" id="IPR055433">
    <property type="entry name" value="HAT_Syf1-like_N"/>
</dbReference>
<evidence type="ECO:0000259" key="10">
    <source>
        <dbReference type="Pfam" id="PF23231"/>
    </source>
</evidence>
<dbReference type="AlphaFoldDB" id="D8LZ71"/>
<dbReference type="InterPro" id="IPR055430">
    <property type="entry name" value="HAT_Syf1_CNRKL1_C"/>
</dbReference>
<evidence type="ECO:0000259" key="11">
    <source>
        <dbReference type="Pfam" id="PF23233"/>
    </source>
</evidence>
<feature type="domain" description="Pre-mRNA-splicing factor Syf1/CRNKL1-like C-terminal HAT-repeats" evidence="10">
    <location>
        <begin position="323"/>
        <end position="494"/>
    </location>
</feature>
<evidence type="ECO:0000256" key="1">
    <source>
        <dbReference type="ARBA" id="ARBA00004123"/>
    </source>
</evidence>
<evidence type="ECO:0000256" key="8">
    <source>
        <dbReference type="ARBA" id="ARBA00037040"/>
    </source>
</evidence>
<reference evidence="12" key="1">
    <citation type="submission" date="2010-02" db="EMBL/GenBank/DDBJ databases">
        <title>Sequencing and annotation of the Blastocystis hominis genome.</title>
        <authorList>
            <person name="Wincker P."/>
        </authorList>
    </citation>
    <scope>NUCLEOTIDE SEQUENCE</scope>
    <source>
        <strain evidence="12">Singapore isolate B</strain>
    </source>
</reference>
<dbReference type="InParanoid" id="D8LZ71"/>
<proteinExistence type="inferred from homology"/>
<accession>D8LZ71</accession>
<dbReference type="FunFam" id="1.25.40.10:FF:000072">
    <property type="entry name" value="Crooked neck-like protein 1"/>
    <property type="match status" value="1"/>
</dbReference>
<keyword evidence="4" id="KW-0747">Spliceosome</keyword>
<dbReference type="FunFam" id="1.25.40.10:FF:000075">
    <property type="entry name" value="Crooked neck pre-mRNA-splicing factor 1"/>
    <property type="match status" value="1"/>
</dbReference>
<feature type="domain" description="Pre-mRNA-splicing factor Syf1-like N-terminal HAT-repeats" evidence="11">
    <location>
        <begin position="59"/>
        <end position="204"/>
    </location>
</feature>
<dbReference type="Pfam" id="PF23231">
    <property type="entry name" value="HAT_Syf1_CNRKL1_C"/>
    <property type="match status" value="2"/>
</dbReference>
<dbReference type="GO" id="GO:0000974">
    <property type="term" value="C:Prp19 complex"/>
    <property type="evidence" value="ECO:0007669"/>
    <property type="project" value="TreeGrafter"/>
</dbReference>
<dbReference type="EMBL" id="FN668640">
    <property type="protein sequence ID" value="CBK21110.2"/>
    <property type="molecule type" value="Genomic_DNA"/>
</dbReference>
<dbReference type="SUPFAM" id="SSF48452">
    <property type="entry name" value="TPR-like"/>
    <property type="match status" value="4"/>
</dbReference>
<dbReference type="GO" id="GO:0071007">
    <property type="term" value="C:U2-type catalytic step 2 spliceosome"/>
    <property type="evidence" value="ECO:0007669"/>
    <property type="project" value="TreeGrafter"/>
</dbReference>
<protein>
    <submittedName>
        <fullName evidence="12">Uncharacterized protein</fullName>
    </submittedName>
</protein>
<dbReference type="PANTHER" id="PTHR11246">
    <property type="entry name" value="PRE-MRNA SPLICING FACTOR"/>
    <property type="match status" value="1"/>
</dbReference>
<dbReference type="Proteomes" id="UP000008312">
    <property type="component" value="Unassembled WGS sequence"/>
</dbReference>
<evidence type="ECO:0000313" key="12">
    <source>
        <dbReference type="EMBL" id="CBK21110.2"/>
    </source>
</evidence>
<keyword evidence="5" id="KW-0677">Repeat</keyword>
<name>D8LZ71_BLAHO</name>
<evidence type="ECO:0000256" key="2">
    <source>
        <dbReference type="ARBA" id="ARBA00008644"/>
    </source>
</evidence>
<dbReference type="GeneID" id="24918585"/>
<keyword evidence="13" id="KW-1185">Reference proteome</keyword>
<evidence type="ECO:0000256" key="5">
    <source>
        <dbReference type="ARBA" id="ARBA00022737"/>
    </source>
</evidence>
<dbReference type="GO" id="GO:0071014">
    <property type="term" value="C:post-mRNA release spliceosomal complex"/>
    <property type="evidence" value="ECO:0007669"/>
    <property type="project" value="TreeGrafter"/>
</dbReference>
<dbReference type="RefSeq" id="XP_012895158.1">
    <property type="nucleotide sequence ID" value="XM_013039704.1"/>
</dbReference>